<gene>
    <name evidence="2" type="ORF">Pcinc_022533</name>
</gene>
<name>A0AAE1FFB4_PETCI</name>
<keyword evidence="3" id="KW-1185">Reference proteome</keyword>
<protein>
    <submittedName>
        <fullName evidence="2">Uncharacterized protein</fullName>
    </submittedName>
</protein>
<evidence type="ECO:0000313" key="3">
    <source>
        <dbReference type="Proteomes" id="UP001286313"/>
    </source>
</evidence>
<feature type="compositionally biased region" description="Basic and acidic residues" evidence="1">
    <location>
        <begin position="1"/>
        <end position="19"/>
    </location>
</feature>
<dbReference type="Proteomes" id="UP001286313">
    <property type="component" value="Unassembled WGS sequence"/>
</dbReference>
<dbReference type="EMBL" id="JAWQEG010002380">
    <property type="protein sequence ID" value="KAK3872389.1"/>
    <property type="molecule type" value="Genomic_DNA"/>
</dbReference>
<accession>A0AAE1FFB4</accession>
<organism evidence="2 3">
    <name type="scientific">Petrolisthes cinctipes</name>
    <name type="common">Flat porcelain crab</name>
    <dbReference type="NCBI Taxonomy" id="88211"/>
    <lineage>
        <taxon>Eukaryota</taxon>
        <taxon>Metazoa</taxon>
        <taxon>Ecdysozoa</taxon>
        <taxon>Arthropoda</taxon>
        <taxon>Crustacea</taxon>
        <taxon>Multicrustacea</taxon>
        <taxon>Malacostraca</taxon>
        <taxon>Eumalacostraca</taxon>
        <taxon>Eucarida</taxon>
        <taxon>Decapoda</taxon>
        <taxon>Pleocyemata</taxon>
        <taxon>Anomura</taxon>
        <taxon>Galatheoidea</taxon>
        <taxon>Porcellanidae</taxon>
        <taxon>Petrolisthes</taxon>
    </lineage>
</organism>
<dbReference type="AlphaFoldDB" id="A0AAE1FFB4"/>
<feature type="region of interest" description="Disordered" evidence="1">
    <location>
        <begin position="1"/>
        <end position="79"/>
    </location>
</feature>
<evidence type="ECO:0000256" key="1">
    <source>
        <dbReference type="SAM" id="MobiDB-lite"/>
    </source>
</evidence>
<reference evidence="2" key="1">
    <citation type="submission" date="2023-10" db="EMBL/GenBank/DDBJ databases">
        <title>Genome assemblies of two species of porcelain crab, Petrolisthes cinctipes and Petrolisthes manimaculis (Anomura: Porcellanidae).</title>
        <authorList>
            <person name="Angst P."/>
        </authorList>
    </citation>
    <scope>NUCLEOTIDE SEQUENCE</scope>
    <source>
        <strain evidence="2">PB745_01</strain>
        <tissue evidence="2">Gill</tissue>
    </source>
</reference>
<evidence type="ECO:0000313" key="2">
    <source>
        <dbReference type="EMBL" id="KAK3872389.1"/>
    </source>
</evidence>
<comment type="caution">
    <text evidence="2">The sequence shown here is derived from an EMBL/GenBank/DDBJ whole genome shotgun (WGS) entry which is preliminary data.</text>
</comment>
<feature type="compositionally biased region" description="Low complexity" evidence="1">
    <location>
        <begin position="33"/>
        <end position="66"/>
    </location>
</feature>
<proteinExistence type="predicted"/>
<sequence>MFGARRDEDPTSDCDHRETVPVSAMRTVRCVLPTTSSITTTNQPTNQPDRPTVASQSQVRSQSPRPTDTPDRPTGQISQSKAHPELCCCWPALSLSVSLAKTSSRAGNVWKKLHSAPPGVRQEDQTKPRGTLPDHPLPVLPLPVLPFSLSLFSHSLFSHDLFFRSLLSHSSFSRSLFFRALFFRSPTP</sequence>